<feature type="compositionally biased region" description="Basic and acidic residues" evidence="1">
    <location>
        <begin position="26"/>
        <end position="35"/>
    </location>
</feature>
<evidence type="ECO:0008006" key="4">
    <source>
        <dbReference type="Google" id="ProtNLM"/>
    </source>
</evidence>
<proteinExistence type="predicted"/>
<dbReference type="AlphaFoldDB" id="A0A564YSE5"/>
<feature type="non-terminal residue" evidence="2">
    <location>
        <position position="137"/>
    </location>
</feature>
<feature type="compositionally biased region" description="Polar residues" evidence="1">
    <location>
        <begin position="11"/>
        <end position="21"/>
    </location>
</feature>
<organism evidence="2 3">
    <name type="scientific">Hymenolepis diminuta</name>
    <name type="common">Rat tapeworm</name>
    <dbReference type="NCBI Taxonomy" id="6216"/>
    <lineage>
        <taxon>Eukaryota</taxon>
        <taxon>Metazoa</taxon>
        <taxon>Spiralia</taxon>
        <taxon>Lophotrochozoa</taxon>
        <taxon>Platyhelminthes</taxon>
        <taxon>Cestoda</taxon>
        <taxon>Eucestoda</taxon>
        <taxon>Cyclophyllidea</taxon>
        <taxon>Hymenolepididae</taxon>
        <taxon>Hymenolepis</taxon>
    </lineage>
</organism>
<keyword evidence="3" id="KW-1185">Reference proteome</keyword>
<evidence type="ECO:0000256" key="1">
    <source>
        <dbReference type="SAM" id="MobiDB-lite"/>
    </source>
</evidence>
<dbReference type="Proteomes" id="UP000321570">
    <property type="component" value="Unassembled WGS sequence"/>
</dbReference>
<name>A0A564YSE5_HYMDI</name>
<reference evidence="2 3" key="1">
    <citation type="submission" date="2019-07" db="EMBL/GenBank/DDBJ databases">
        <authorList>
            <person name="Jastrzebski P J."/>
            <person name="Paukszto L."/>
            <person name="Jastrzebski P J."/>
        </authorList>
    </citation>
    <scope>NUCLEOTIDE SEQUENCE [LARGE SCALE GENOMIC DNA]</scope>
    <source>
        <strain evidence="2 3">WMS-il1</strain>
    </source>
</reference>
<feature type="non-terminal residue" evidence="2">
    <location>
        <position position="1"/>
    </location>
</feature>
<evidence type="ECO:0000313" key="3">
    <source>
        <dbReference type="Proteomes" id="UP000321570"/>
    </source>
</evidence>
<evidence type="ECO:0000313" key="2">
    <source>
        <dbReference type="EMBL" id="VUZ50116.1"/>
    </source>
</evidence>
<feature type="compositionally biased region" description="Low complexity" evidence="1">
    <location>
        <begin position="62"/>
        <end position="82"/>
    </location>
</feature>
<protein>
    <recommendedName>
        <fullName evidence="4">DH domain-containing protein</fullName>
    </recommendedName>
</protein>
<accession>A0A564YSE5</accession>
<sequence length="137" mass="14958">PSEHESRSLSHRQFASRSASLHRSLGKRDRDRETEAATITQDDMVTALPGNRSSVVGSGMGTPAATSSASSRSLVSLTTASKSRSRDDRSTRSSRRFSTSGSSRNLPRAPASVAYHLLRELTMTERTYKKDLDVVCE</sequence>
<gene>
    <name evidence="2" type="ORF">WMSIL1_LOCUS9024</name>
</gene>
<dbReference type="EMBL" id="CABIJS010000344">
    <property type="protein sequence ID" value="VUZ50116.1"/>
    <property type="molecule type" value="Genomic_DNA"/>
</dbReference>
<feature type="region of interest" description="Disordered" evidence="1">
    <location>
        <begin position="1"/>
        <end position="111"/>
    </location>
</feature>